<dbReference type="Gene3D" id="3.20.20.100">
    <property type="entry name" value="NADP-dependent oxidoreductase domain"/>
    <property type="match status" value="1"/>
</dbReference>
<name>A0A6A4TAG2_SCOMX</name>
<dbReference type="Proteomes" id="UP000438429">
    <property type="component" value="Unassembled WGS sequence"/>
</dbReference>
<feature type="domain" description="NADP-dependent oxidoreductase" evidence="2">
    <location>
        <begin position="30"/>
        <end position="75"/>
    </location>
</feature>
<protein>
    <recommendedName>
        <fullName evidence="2">NADP-dependent oxidoreductase domain-containing protein</fullName>
    </recommendedName>
</protein>
<reference evidence="3 4" key="1">
    <citation type="submission" date="2019-06" db="EMBL/GenBank/DDBJ databases">
        <title>Draft genomes of female and male turbot (Scophthalmus maximus).</title>
        <authorList>
            <person name="Xu H."/>
            <person name="Xu X.-W."/>
            <person name="Shao C."/>
            <person name="Chen S."/>
        </authorList>
    </citation>
    <scope>NUCLEOTIDE SEQUENCE [LARGE SCALE GENOMIC DNA]</scope>
    <source>
        <strain evidence="3">Ysfricsl-2016a</strain>
        <tissue evidence="3">Blood</tissue>
    </source>
</reference>
<evidence type="ECO:0000313" key="3">
    <source>
        <dbReference type="EMBL" id="KAF0039142.1"/>
    </source>
</evidence>
<dbReference type="InterPro" id="IPR023210">
    <property type="entry name" value="NADP_OxRdtase_dom"/>
</dbReference>
<dbReference type="AlphaFoldDB" id="A0A6A4TAG2"/>
<dbReference type="GO" id="GO:0016491">
    <property type="term" value="F:oxidoreductase activity"/>
    <property type="evidence" value="ECO:0007669"/>
    <property type="project" value="InterPro"/>
</dbReference>
<organism evidence="3 4">
    <name type="scientific">Scophthalmus maximus</name>
    <name type="common">Turbot</name>
    <name type="synonym">Psetta maxima</name>
    <dbReference type="NCBI Taxonomy" id="52904"/>
    <lineage>
        <taxon>Eukaryota</taxon>
        <taxon>Metazoa</taxon>
        <taxon>Chordata</taxon>
        <taxon>Craniata</taxon>
        <taxon>Vertebrata</taxon>
        <taxon>Euteleostomi</taxon>
        <taxon>Actinopterygii</taxon>
        <taxon>Neopterygii</taxon>
        <taxon>Teleostei</taxon>
        <taxon>Neoteleostei</taxon>
        <taxon>Acanthomorphata</taxon>
        <taxon>Carangaria</taxon>
        <taxon>Pleuronectiformes</taxon>
        <taxon>Pleuronectoidei</taxon>
        <taxon>Scophthalmidae</taxon>
        <taxon>Scophthalmus</taxon>
    </lineage>
</organism>
<evidence type="ECO:0000256" key="1">
    <source>
        <dbReference type="SAM" id="MobiDB-lite"/>
    </source>
</evidence>
<dbReference type="InterPro" id="IPR020471">
    <property type="entry name" value="AKR"/>
</dbReference>
<feature type="compositionally biased region" description="Polar residues" evidence="1">
    <location>
        <begin position="1"/>
        <end position="10"/>
    </location>
</feature>
<dbReference type="SUPFAM" id="SSF51430">
    <property type="entry name" value="NAD(P)-linked oxidoreductase"/>
    <property type="match status" value="1"/>
</dbReference>
<dbReference type="InterPro" id="IPR036812">
    <property type="entry name" value="NAD(P)_OxRdtase_dom_sf"/>
</dbReference>
<dbReference type="EMBL" id="VEVO01000008">
    <property type="protein sequence ID" value="KAF0039142.1"/>
    <property type="molecule type" value="Genomic_DNA"/>
</dbReference>
<feature type="region of interest" description="Disordered" evidence="1">
    <location>
        <begin position="1"/>
        <end position="21"/>
    </location>
</feature>
<evidence type="ECO:0000259" key="2">
    <source>
        <dbReference type="Pfam" id="PF00248"/>
    </source>
</evidence>
<comment type="caution">
    <text evidence="3">The sequence shown here is derived from an EMBL/GenBank/DDBJ whole genome shotgun (WGS) entry which is preliminary data.</text>
</comment>
<gene>
    <name evidence="3" type="ORF">F2P81_009626</name>
</gene>
<dbReference type="PANTHER" id="PTHR43827">
    <property type="entry name" value="2,5-DIKETO-D-GLUCONIC ACID REDUCTASE"/>
    <property type="match status" value="1"/>
</dbReference>
<dbReference type="PANTHER" id="PTHR43827:SF11">
    <property type="entry name" value="GLYOXAL REDUCTASE-LIKE"/>
    <property type="match status" value="1"/>
</dbReference>
<sequence length="89" mass="9706">MAALSSSDGSAGNRRRGDGGTALGRPLALLVLLRWAVQQDVPVLPKSSNADRIKENARLFDFTLSDMDMDRLSALDCGHKYCWDPSEVV</sequence>
<evidence type="ECO:0000313" key="4">
    <source>
        <dbReference type="Proteomes" id="UP000438429"/>
    </source>
</evidence>
<accession>A0A6A4TAG2</accession>
<proteinExistence type="predicted"/>
<dbReference type="Pfam" id="PF00248">
    <property type="entry name" value="Aldo_ket_red"/>
    <property type="match status" value="1"/>
</dbReference>